<feature type="transmembrane region" description="Helical" evidence="1">
    <location>
        <begin position="101"/>
        <end position="117"/>
    </location>
</feature>
<gene>
    <name evidence="2" type="ORF">JZ786_21825</name>
</gene>
<name>A0A9X7VYD3_9BACL</name>
<keyword evidence="3" id="KW-1185">Reference proteome</keyword>
<keyword evidence="1" id="KW-0812">Transmembrane</keyword>
<accession>A0A9X7VYD3</accession>
<evidence type="ECO:0000256" key="1">
    <source>
        <dbReference type="SAM" id="Phobius"/>
    </source>
</evidence>
<protein>
    <submittedName>
        <fullName evidence="2">Uncharacterized protein</fullName>
    </submittedName>
</protein>
<evidence type="ECO:0000313" key="3">
    <source>
        <dbReference type="Proteomes" id="UP000663505"/>
    </source>
</evidence>
<evidence type="ECO:0000313" key="2">
    <source>
        <dbReference type="EMBL" id="QSO47020.1"/>
    </source>
</evidence>
<organism evidence="2 3">
    <name type="scientific">Alicyclobacillus mengziensis</name>
    <dbReference type="NCBI Taxonomy" id="2931921"/>
    <lineage>
        <taxon>Bacteria</taxon>
        <taxon>Bacillati</taxon>
        <taxon>Bacillota</taxon>
        <taxon>Bacilli</taxon>
        <taxon>Bacillales</taxon>
        <taxon>Alicyclobacillaceae</taxon>
        <taxon>Alicyclobacillus</taxon>
    </lineage>
</organism>
<feature type="transmembrane region" description="Helical" evidence="1">
    <location>
        <begin position="32"/>
        <end position="61"/>
    </location>
</feature>
<proteinExistence type="predicted"/>
<keyword evidence="1" id="KW-1133">Transmembrane helix</keyword>
<sequence>MAFQRDFHDSFSSHSSTRFSIPAIWNTYKGEVLFLLSLIVALLLGGYTSHPGVHLAGATVLIDLAAWRRLRPFTLPLLSLVVVMNVIALVVILVGHDPAELWLAGVYGLYGIFLLLMRRK</sequence>
<dbReference type="AlphaFoldDB" id="A0A9X7VYD3"/>
<feature type="transmembrane region" description="Helical" evidence="1">
    <location>
        <begin position="73"/>
        <end position="95"/>
    </location>
</feature>
<dbReference type="KEGG" id="afx:JZ786_21825"/>
<keyword evidence="1" id="KW-0472">Membrane</keyword>
<dbReference type="EMBL" id="CP071182">
    <property type="protein sequence ID" value="QSO47020.1"/>
    <property type="molecule type" value="Genomic_DNA"/>
</dbReference>
<reference evidence="2 3" key="1">
    <citation type="submission" date="2021-02" db="EMBL/GenBank/DDBJ databases">
        <title>Alicyclobacillus curvatus sp. nov. and Alicyclobacillus mengziensis sp. nov., two acidophilic bacteria isolated from acid mine drainage.</title>
        <authorList>
            <person name="Huang Y."/>
        </authorList>
    </citation>
    <scope>NUCLEOTIDE SEQUENCE [LARGE SCALE GENOMIC DNA]</scope>
    <source>
        <strain evidence="2 3">S30H14</strain>
    </source>
</reference>
<dbReference type="RefSeq" id="WP_206656383.1">
    <property type="nucleotide sequence ID" value="NZ_CP071182.1"/>
</dbReference>
<dbReference type="Proteomes" id="UP000663505">
    <property type="component" value="Chromosome"/>
</dbReference>